<protein>
    <submittedName>
        <fullName evidence="1">Uncharacterized protein</fullName>
    </submittedName>
</protein>
<organism evidence="1 2">
    <name type="scientific">Candidatus Sungbacteria bacterium RIFCSPLOWO2_01_FULL_47_10</name>
    <dbReference type="NCBI Taxonomy" id="1802276"/>
    <lineage>
        <taxon>Bacteria</taxon>
        <taxon>Candidatus Sungiibacteriota</taxon>
    </lineage>
</organism>
<sequence>MDEWRTVAKRIDTYHGQGSVVGGYFPTCRNPKLRKGGRMLQKGRHGQEKECRDLNQKISVLLEIVFVDIKNDLLLHDVILLKKGDVKRAKIFLDRAKRKLKRLSDAGFERKAKEFRKWEQRPKRLLL</sequence>
<gene>
    <name evidence="1" type="ORF">A2934_00525</name>
</gene>
<evidence type="ECO:0000313" key="1">
    <source>
        <dbReference type="EMBL" id="OHA06836.1"/>
    </source>
</evidence>
<accession>A0A1G2L593</accession>
<reference evidence="1 2" key="1">
    <citation type="journal article" date="2016" name="Nat. Commun.">
        <title>Thousands of microbial genomes shed light on interconnected biogeochemical processes in an aquifer system.</title>
        <authorList>
            <person name="Anantharaman K."/>
            <person name="Brown C.T."/>
            <person name="Hug L.A."/>
            <person name="Sharon I."/>
            <person name="Castelle C.J."/>
            <person name="Probst A.J."/>
            <person name="Thomas B.C."/>
            <person name="Singh A."/>
            <person name="Wilkins M.J."/>
            <person name="Karaoz U."/>
            <person name="Brodie E.L."/>
            <person name="Williams K.H."/>
            <person name="Hubbard S.S."/>
            <person name="Banfield J.F."/>
        </authorList>
    </citation>
    <scope>NUCLEOTIDE SEQUENCE [LARGE SCALE GENOMIC DNA]</scope>
</reference>
<dbReference type="AlphaFoldDB" id="A0A1G2L593"/>
<comment type="caution">
    <text evidence="1">The sequence shown here is derived from an EMBL/GenBank/DDBJ whole genome shotgun (WGS) entry which is preliminary data.</text>
</comment>
<proteinExistence type="predicted"/>
<dbReference type="EMBL" id="MHQO01000022">
    <property type="protein sequence ID" value="OHA06836.1"/>
    <property type="molecule type" value="Genomic_DNA"/>
</dbReference>
<name>A0A1G2L593_9BACT</name>
<evidence type="ECO:0000313" key="2">
    <source>
        <dbReference type="Proteomes" id="UP000177982"/>
    </source>
</evidence>
<dbReference type="Proteomes" id="UP000177982">
    <property type="component" value="Unassembled WGS sequence"/>
</dbReference>